<accession>A0A7S1SQX6</accession>
<feature type="region of interest" description="Disordered" evidence="2">
    <location>
        <begin position="1"/>
        <end position="25"/>
    </location>
</feature>
<evidence type="ECO:0000256" key="2">
    <source>
        <dbReference type="SAM" id="MobiDB-lite"/>
    </source>
</evidence>
<sequence length="129" mass="14206">MAAEVTQPSASCSTTAVEEMGGGGAQSALEEELLGGDVGLAPEQVIRRLLQICEQLERERDEAEEALKRAHGRSASVLSWGETEAVVRQLERLETENKKLSAENKNMYILLEENRRLKAELEALQAQRG</sequence>
<dbReference type="AlphaFoldDB" id="A0A7S1SQX6"/>
<evidence type="ECO:0000313" key="3">
    <source>
        <dbReference type="EMBL" id="CAD9206327.1"/>
    </source>
</evidence>
<organism evidence="3">
    <name type="scientific">Tetraselmis chuii</name>
    <dbReference type="NCBI Taxonomy" id="63592"/>
    <lineage>
        <taxon>Eukaryota</taxon>
        <taxon>Viridiplantae</taxon>
        <taxon>Chlorophyta</taxon>
        <taxon>core chlorophytes</taxon>
        <taxon>Chlorodendrophyceae</taxon>
        <taxon>Chlorodendrales</taxon>
        <taxon>Chlorodendraceae</taxon>
        <taxon>Tetraselmis</taxon>
    </lineage>
</organism>
<keyword evidence="1" id="KW-0175">Coiled coil</keyword>
<feature type="coiled-coil region" evidence="1">
    <location>
        <begin position="46"/>
        <end position="127"/>
    </location>
</feature>
<reference evidence="3" key="1">
    <citation type="submission" date="2021-01" db="EMBL/GenBank/DDBJ databases">
        <authorList>
            <person name="Corre E."/>
            <person name="Pelletier E."/>
            <person name="Niang G."/>
            <person name="Scheremetjew M."/>
            <person name="Finn R."/>
            <person name="Kale V."/>
            <person name="Holt S."/>
            <person name="Cochrane G."/>
            <person name="Meng A."/>
            <person name="Brown T."/>
            <person name="Cohen L."/>
        </authorList>
    </citation>
    <scope>NUCLEOTIDE SEQUENCE</scope>
    <source>
        <strain evidence="3">PLY429</strain>
    </source>
</reference>
<protein>
    <submittedName>
        <fullName evidence="3">Uncharacterized protein</fullName>
    </submittedName>
</protein>
<proteinExistence type="predicted"/>
<dbReference type="EMBL" id="HBGG01016681">
    <property type="protein sequence ID" value="CAD9206327.1"/>
    <property type="molecule type" value="Transcribed_RNA"/>
</dbReference>
<feature type="compositionally biased region" description="Polar residues" evidence="2">
    <location>
        <begin position="1"/>
        <end position="16"/>
    </location>
</feature>
<evidence type="ECO:0000256" key="1">
    <source>
        <dbReference type="SAM" id="Coils"/>
    </source>
</evidence>
<gene>
    <name evidence="3" type="ORF">TCHU04912_LOCUS8563</name>
</gene>
<name>A0A7S1SQX6_9CHLO</name>